<comment type="similarity">
    <text evidence="6">Belongs to the methyltransferase superfamily. RNA methyltransferase RsmG family.</text>
</comment>
<organism evidence="7 8">
    <name type="scientific">Cystobacter ferrugineus</name>
    <dbReference type="NCBI Taxonomy" id="83449"/>
    <lineage>
        <taxon>Bacteria</taxon>
        <taxon>Pseudomonadati</taxon>
        <taxon>Myxococcota</taxon>
        <taxon>Myxococcia</taxon>
        <taxon>Myxococcales</taxon>
        <taxon>Cystobacterineae</taxon>
        <taxon>Archangiaceae</taxon>
        <taxon>Cystobacter</taxon>
    </lineage>
</organism>
<keyword evidence="8" id="KW-1185">Reference proteome</keyword>
<dbReference type="PANTHER" id="PTHR31760:SF0">
    <property type="entry name" value="S-ADENOSYL-L-METHIONINE-DEPENDENT METHYLTRANSFERASES SUPERFAMILY PROTEIN"/>
    <property type="match status" value="1"/>
</dbReference>
<protein>
    <recommendedName>
        <fullName evidence="6">Ribosomal RNA small subunit methyltransferase G</fullName>
        <ecNumber evidence="6">2.1.1.-</ecNumber>
    </recommendedName>
    <alternativeName>
        <fullName evidence="6">16S rRNA 7-methylguanosine methyltransferase</fullName>
        <shortName evidence="6">16S rRNA m7G methyltransferase</shortName>
    </alternativeName>
</protein>
<dbReference type="GO" id="GO:0005829">
    <property type="term" value="C:cytosol"/>
    <property type="evidence" value="ECO:0007669"/>
    <property type="project" value="TreeGrafter"/>
</dbReference>
<evidence type="ECO:0000256" key="1">
    <source>
        <dbReference type="ARBA" id="ARBA00022490"/>
    </source>
</evidence>
<dbReference type="RefSeq" id="WP_071902467.1">
    <property type="nucleotide sequence ID" value="NZ_MPIN01000010.1"/>
</dbReference>
<dbReference type="Proteomes" id="UP000182229">
    <property type="component" value="Unassembled WGS sequence"/>
</dbReference>
<dbReference type="GO" id="GO:0070043">
    <property type="term" value="F:rRNA (guanine-N7-)-methyltransferase activity"/>
    <property type="evidence" value="ECO:0007669"/>
    <property type="project" value="UniProtKB-UniRule"/>
</dbReference>
<evidence type="ECO:0000256" key="6">
    <source>
        <dbReference type="HAMAP-Rule" id="MF_00074"/>
    </source>
</evidence>
<dbReference type="PANTHER" id="PTHR31760">
    <property type="entry name" value="S-ADENOSYL-L-METHIONINE-DEPENDENT METHYLTRANSFERASES SUPERFAMILY PROTEIN"/>
    <property type="match status" value="1"/>
</dbReference>
<dbReference type="STRING" id="83449.BON30_33035"/>
<dbReference type="NCBIfam" id="TIGR00138">
    <property type="entry name" value="rsmG_gidB"/>
    <property type="match status" value="1"/>
</dbReference>
<evidence type="ECO:0000313" key="8">
    <source>
        <dbReference type="Proteomes" id="UP000182229"/>
    </source>
</evidence>
<evidence type="ECO:0000256" key="3">
    <source>
        <dbReference type="ARBA" id="ARBA00022603"/>
    </source>
</evidence>
<keyword evidence="1 6" id="KW-0963">Cytoplasm</keyword>
<keyword evidence="3 6" id="KW-0489">Methyltransferase</keyword>
<reference evidence="8" key="1">
    <citation type="submission" date="2016-11" db="EMBL/GenBank/DDBJ databases">
        <authorList>
            <person name="Shukria A."/>
            <person name="Stevens D.C."/>
        </authorList>
    </citation>
    <scope>NUCLEOTIDE SEQUENCE [LARGE SCALE GENOMIC DNA]</scope>
    <source>
        <strain evidence="8">Cbfe23</strain>
    </source>
</reference>
<feature type="binding site" evidence="6">
    <location>
        <begin position="132"/>
        <end position="133"/>
    </location>
    <ligand>
        <name>S-adenosyl-L-methionine</name>
        <dbReference type="ChEBI" id="CHEBI:59789"/>
    </ligand>
</feature>
<evidence type="ECO:0000256" key="2">
    <source>
        <dbReference type="ARBA" id="ARBA00022552"/>
    </source>
</evidence>
<comment type="caution">
    <text evidence="7">The sequence shown here is derived from an EMBL/GenBank/DDBJ whole genome shotgun (WGS) entry which is preliminary data.</text>
</comment>
<evidence type="ECO:0000256" key="4">
    <source>
        <dbReference type="ARBA" id="ARBA00022679"/>
    </source>
</evidence>
<proteinExistence type="inferred from homology"/>
<dbReference type="HAMAP" id="MF_00074">
    <property type="entry name" value="16SrRNA_methyltr_G"/>
    <property type="match status" value="1"/>
</dbReference>
<comment type="caution">
    <text evidence="6">Lacks conserved residue(s) required for the propagation of feature annotation.</text>
</comment>
<dbReference type="AlphaFoldDB" id="A0A1L9B2U4"/>
<dbReference type="EMBL" id="MPIN01000010">
    <property type="protein sequence ID" value="OJH36582.1"/>
    <property type="molecule type" value="Genomic_DNA"/>
</dbReference>
<keyword evidence="4 6" id="KW-0808">Transferase</keyword>
<keyword evidence="5 6" id="KW-0949">S-adenosyl-L-methionine</keyword>
<feature type="binding site" evidence="6">
    <location>
        <position position="150"/>
    </location>
    <ligand>
        <name>S-adenosyl-L-methionine</name>
        <dbReference type="ChEBI" id="CHEBI:59789"/>
    </ligand>
</feature>
<gene>
    <name evidence="6" type="primary">rsmG</name>
    <name evidence="7" type="ORF">BON30_33035</name>
</gene>
<dbReference type="EC" id="2.1.1.-" evidence="6"/>
<dbReference type="InterPro" id="IPR003682">
    <property type="entry name" value="rRNA_ssu_MeTfrase_G"/>
</dbReference>
<accession>A0A1L9B2U4</accession>
<feature type="binding site" evidence="6">
    <location>
        <position position="79"/>
    </location>
    <ligand>
        <name>S-adenosyl-L-methionine</name>
        <dbReference type="ChEBI" id="CHEBI:59789"/>
    </ligand>
</feature>
<evidence type="ECO:0000313" key="7">
    <source>
        <dbReference type="EMBL" id="OJH36582.1"/>
    </source>
</evidence>
<dbReference type="PIRSF" id="PIRSF003078">
    <property type="entry name" value="GidB"/>
    <property type="match status" value="1"/>
</dbReference>
<name>A0A1L9B2U4_9BACT</name>
<sequence length="221" mass="23555">MDNSRFADQLRRGCEALGVGVGEDVPERLYRLMGELLKWNAKVNLTAITAPEEVLEKHFLDSLAVLPEVEGATSVLDVGAGAGFPGLPLKMARSGLAVTMVDAVGKKVGYLKAVVTVPGLGLGGTKAVHTRAEGRPEAEGLPRADRVLARAFMDLPDWLDLAPAYLVPGGHVVAMLGKAMGEEALREEAGKRGLELVSARAYRLPFSQAERQVAAFKKQAE</sequence>
<evidence type="ECO:0000256" key="5">
    <source>
        <dbReference type="ARBA" id="ARBA00022691"/>
    </source>
</evidence>
<dbReference type="OrthoDB" id="9808773at2"/>
<dbReference type="InterPro" id="IPR029063">
    <property type="entry name" value="SAM-dependent_MTases_sf"/>
</dbReference>
<feature type="binding site" evidence="6">
    <location>
        <position position="84"/>
    </location>
    <ligand>
        <name>S-adenosyl-L-methionine</name>
        <dbReference type="ChEBI" id="CHEBI:59789"/>
    </ligand>
</feature>
<comment type="function">
    <text evidence="6">Specifically methylates the N7 position of a guanine in 16S rRNA.</text>
</comment>
<keyword evidence="2 6" id="KW-0698">rRNA processing</keyword>
<dbReference type="Pfam" id="PF02527">
    <property type="entry name" value="GidB"/>
    <property type="match status" value="1"/>
</dbReference>
<dbReference type="SUPFAM" id="SSF53335">
    <property type="entry name" value="S-adenosyl-L-methionine-dependent methyltransferases"/>
    <property type="match status" value="1"/>
</dbReference>
<reference evidence="7 8" key="2">
    <citation type="submission" date="2016-12" db="EMBL/GenBank/DDBJ databases">
        <title>Draft Genome Sequence of Cystobacter ferrugineus Strain Cbfe23.</title>
        <authorList>
            <person name="Akbar S."/>
            <person name="Dowd S.E."/>
            <person name="Stevens D.C."/>
        </authorList>
    </citation>
    <scope>NUCLEOTIDE SEQUENCE [LARGE SCALE GENOMIC DNA]</scope>
    <source>
        <strain evidence="7 8">Cbfe23</strain>
    </source>
</reference>
<comment type="subcellular location">
    <subcellularLocation>
        <location evidence="6">Cytoplasm</location>
    </subcellularLocation>
</comment>
<dbReference type="Gene3D" id="3.40.50.150">
    <property type="entry name" value="Vaccinia Virus protein VP39"/>
    <property type="match status" value="1"/>
</dbReference>